<dbReference type="Gene3D" id="3.40.50.300">
    <property type="entry name" value="P-loop containing nucleotide triphosphate hydrolases"/>
    <property type="match status" value="1"/>
</dbReference>
<keyword evidence="2" id="KW-0547">Nucleotide-binding</keyword>
<dbReference type="EMBL" id="CP002299">
    <property type="protein sequence ID" value="ADP79321.1"/>
    <property type="molecule type" value="Genomic_DNA"/>
</dbReference>
<dbReference type="InterPro" id="IPR003593">
    <property type="entry name" value="AAA+_ATPase"/>
</dbReference>
<evidence type="ECO:0000313" key="5">
    <source>
        <dbReference type="EMBL" id="ADP79321.1"/>
    </source>
</evidence>
<evidence type="ECO:0000256" key="2">
    <source>
        <dbReference type="ARBA" id="ARBA00022741"/>
    </source>
</evidence>
<dbReference type="HOGENOM" id="CLU_000604_1_22_11"/>
<dbReference type="Proteomes" id="UP000002484">
    <property type="component" value="Chromosome"/>
</dbReference>
<dbReference type="AlphaFoldDB" id="E3J2E9"/>
<dbReference type="SUPFAM" id="SSF52540">
    <property type="entry name" value="P-loop containing nucleoside triphosphate hydrolases"/>
    <property type="match status" value="1"/>
</dbReference>
<dbReference type="InParanoid" id="E3J2E9"/>
<evidence type="ECO:0000259" key="4">
    <source>
        <dbReference type="PROSITE" id="PS50893"/>
    </source>
</evidence>
<dbReference type="PROSITE" id="PS00211">
    <property type="entry name" value="ABC_TRANSPORTER_1"/>
    <property type="match status" value="1"/>
</dbReference>
<dbReference type="SMART" id="SM00382">
    <property type="entry name" value="AAA"/>
    <property type="match status" value="1"/>
</dbReference>
<keyword evidence="1" id="KW-0813">Transport</keyword>
<dbReference type="GO" id="GO:0005524">
    <property type="term" value="F:ATP binding"/>
    <property type="evidence" value="ECO:0007669"/>
    <property type="project" value="UniProtKB-KW"/>
</dbReference>
<dbReference type="KEGG" id="fri:FraEuI1c_1249"/>
<dbReference type="Pfam" id="PF00005">
    <property type="entry name" value="ABC_tran"/>
    <property type="match status" value="1"/>
</dbReference>
<feature type="domain" description="ABC transporter" evidence="4">
    <location>
        <begin position="21"/>
        <end position="253"/>
    </location>
</feature>
<protein>
    <submittedName>
        <fullName evidence="5">ABC transporter related protein</fullName>
    </submittedName>
</protein>
<gene>
    <name evidence="5" type="ordered locus">FraEuI1c_1249</name>
</gene>
<reference evidence="5 6" key="1">
    <citation type="submission" date="2010-10" db="EMBL/GenBank/DDBJ databases">
        <title>Complete sequence of Frankia sp. EuI1c.</title>
        <authorList>
            <consortium name="US DOE Joint Genome Institute"/>
            <person name="Lucas S."/>
            <person name="Copeland A."/>
            <person name="Lapidus A."/>
            <person name="Cheng J.-F."/>
            <person name="Bruce D."/>
            <person name="Goodwin L."/>
            <person name="Pitluck S."/>
            <person name="Chertkov O."/>
            <person name="Detter J.C."/>
            <person name="Han C."/>
            <person name="Tapia R."/>
            <person name="Land M."/>
            <person name="Hauser L."/>
            <person name="Jeffries C."/>
            <person name="Kyrpides N."/>
            <person name="Ivanova N."/>
            <person name="Mikhailova N."/>
            <person name="Beauchemin N."/>
            <person name="Sen A."/>
            <person name="Sur S.A."/>
            <person name="Gtari M."/>
            <person name="Wall L."/>
            <person name="Tisa L."/>
            <person name="Woyke T."/>
        </authorList>
    </citation>
    <scope>NUCLEOTIDE SEQUENCE [LARGE SCALE GENOMIC DNA]</scope>
    <source>
        <strain evidence="6">DSM 45817 / CECT 9037 / EuI1c</strain>
    </source>
</reference>
<accession>E3J2E9</accession>
<name>E3J2E9_PSEI1</name>
<dbReference type="PANTHER" id="PTHR42788:SF13">
    <property type="entry name" value="ALIPHATIC SULFONATES IMPORT ATP-BINDING PROTEIN SSUB"/>
    <property type="match status" value="1"/>
</dbReference>
<evidence type="ECO:0000313" key="6">
    <source>
        <dbReference type="Proteomes" id="UP000002484"/>
    </source>
</evidence>
<organism evidence="5 6">
    <name type="scientific">Pseudofrankia inefficax (strain DSM 45817 / CECT 9037 / DDB 130130 / EuI1c)</name>
    <name type="common">Frankia inefficax</name>
    <dbReference type="NCBI Taxonomy" id="298654"/>
    <lineage>
        <taxon>Bacteria</taxon>
        <taxon>Bacillati</taxon>
        <taxon>Actinomycetota</taxon>
        <taxon>Actinomycetes</taxon>
        <taxon>Frankiales</taxon>
        <taxon>Frankiaceae</taxon>
        <taxon>Pseudofrankia</taxon>
    </lineage>
</organism>
<dbReference type="InterPro" id="IPR027417">
    <property type="entry name" value="P-loop_NTPase"/>
</dbReference>
<dbReference type="RefSeq" id="WP_013422442.1">
    <property type="nucleotide sequence ID" value="NC_014666.1"/>
</dbReference>
<dbReference type="InterPro" id="IPR017871">
    <property type="entry name" value="ABC_transporter-like_CS"/>
</dbReference>
<sequence length="284" mass="30414">MASKPNATAGEASAALGGARIELDGVTKRFLDPAGHAFTAIKDVTFGVEPGRFCAVVGPTGCGKSTTLSLVSGLEKPSDGTITVDGRPVHGLTDGVSFMFQADALLPWKTVLGNVALGPVLNGRGRRQAEATARDWLRRVGLSGFEDHHPHQLSGGMRKRVAMAAALINEPRILLMDEPFGALDVQTKAIMQTELITLWEQLRPTVVFITHDLDEAVALADQVVVMTSGPGSVKTSYDVDLPRPRGAVQDLRFDRQFLDVQQQIWSSLRDEVEAAYARTAAASA</sequence>
<dbReference type="PANTHER" id="PTHR42788">
    <property type="entry name" value="TAURINE IMPORT ATP-BINDING PROTEIN-RELATED"/>
    <property type="match status" value="1"/>
</dbReference>
<dbReference type="GO" id="GO:0016887">
    <property type="term" value="F:ATP hydrolysis activity"/>
    <property type="evidence" value="ECO:0007669"/>
    <property type="project" value="InterPro"/>
</dbReference>
<evidence type="ECO:0000256" key="3">
    <source>
        <dbReference type="ARBA" id="ARBA00022840"/>
    </source>
</evidence>
<dbReference type="STRING" id="298654.FraEuI1c_1249"/>
<dbReference type="InterPro" id="IPR003439">
    <property type="entry name" value="ABC_transporter-like_ATP-bd"/>
</dbReference>
<dbReference type="InterPro" id="IPR050166">
    <property type="entry name" value="ABC_transporter_ATP-bind"/>
</dbReference>
<dbReference type="PROSITE" id="PS50893">
    <property type="entry name" value="ABC_TRANSPORTER_2"/>
    <property type="match status" value="1"/>
</dbReference>
<keyword evidence="3" id="KW-0067">ATP-binding</keyword>
<keyword evidence="6" id="KW-1185">Reference proteome</keyword>
<dbReference type="eggNOG" id="COG1116">
    <property type="taxonomic scope" value="Bacteria"/>
</dbReference>
<proteinExistence type="predicted"/>
<dbReference type="CDD" id="cd03293">
    <property type="entry name" value="ABC_NrtD_SsuB_transporters"/>
    <property type="match status" value="1"/>
</dbReference>
<dbReference type="OrthoDB" id="8773773at2"/>
<evidence type="ECO:0000256" key="1">
    <source>
        <dbReference type="ARBA" id="ARBA00022448"/>
    </source>
</evidence>